<sequence length="244" mass="25638">MRLLFVPEGLKLPGDTGITTVTGDTHKTVTWRHHLTVKGANMNMIPMNLQFFAEPGGDPAGTEPAAGAGAAAQTGQQSVDFDYEKLAEIVAGKQSTTVDSVLKGYFKQHGLSKEEMSQAITAFKEQQKAQQPDVEGLQTQAAEATQIAQKARVESKATLTAVEIGIDAKSIPYVLKLADFSQAVGAEGEIKEDAVKSALEKVLEDVPALKPNPAGQTGFVQVGTGGGNKETTNNDGALKAAFGL</sequence>
<name>A0A8S5MFT3_9CAUD</name>
<reference evidence="2" key="1">
    <citation type="journal article" date="2021" name="Proc. Natl. Acad. Sci. U.S.A.">
        <title>A Catalog of Tens of Thousands of Viruses from Human Metagenomes Reveals Hidden Associations with Chronic Diseases.</title>
        <authorList>
            <person name="Tisza M.J."/>
            <person name="Buck C.B."/>
        </authorList>
    </citation>
    <scope>NUCLEOTIDE SEQUENCE</scope>
    <source>
        <strain evidence="2">Ctq1q8</strain>
    </source>
</reference>
<feature type="region of interest" description="Disordered" evidence="1">
    <location>
        <begin position="214"/>
        <end position="236"/>
    </location>
</feature>
<proteinExistence type="predicted"/>
<evidence type="ECO:0000313" key="2">
    <source>
        <dbReference type="EMBL" id="DAD81076.1"/>
    </source>
</evidence>
<organism evidence="2">
    <name type="scientific">Siphoviridae sp. ctq1q8</name>
    <dbReference type="NCBI Taxonomy" id="2826467"/>
    <lineage>
        <taxon>Viruses</taxon>
        <taxon>Duplodnaviria</taxon>
        <taxon>Heunggongvirae</taxon>
        <taxon>Uroviricota</taxon>
        <taxon>Caudoviricetes</taxon>
    </lineage>
</organism>
<dbReference type="EMBL" id="BK014895">
    <property type="protein sequence ID" value="DAD81076.1"/>
    <property type="molecule type" value="Genomic_DNA"/>
</dbReference>
<protein>
    <submittedName>
        <fullName evidence="2">Major capsid protein</fullName>
    </submittedName>
</protein>
<accession>A0A8S5MFT3</accession>
<evidence type="ECO:0000256" key="1">
    <source>
        <dbReference type="SAM" id="MobiDB-lite"/>
    </source>
</evidence>